<dbReference type="Proteomes" id="UP000770661">
    <property type="component" value="Unassembled WGS sequence"/>
</dbReference>
<keyword evidence="1" id="KW-0479">Metal-binding</keyword>
<dbReference type="PROSITE" id="PS00518">
    <property type="entry name" value="ZF_RING_1"/>
    <property type="match status" value="1"/>
</dbReference>
<evidence type="ECO:0000256" key="2">
    <source>
        <dbReference type="ARBA" id="ARBA00022771"/>
    </source>
</evidence>
<dbReference type="GO" id="GO:0061630">
    <property type="term" value="F:ubiquitin protein ligase activity"/>
    <property type="evidence" value="ECO:0007669"/>
    <property type="project" value="TreeGrafter"/>
</dbReference>
<dbReference type="SMART" id="SM00184">
    <property type="entry name" value="RING"/>
    <property type="match status" value="1"/>
</dbReference>
<feature type="domain" description="RING-type" evidence="5">
    <location>
        <begin position="3"/>
        <end position="46"/>
    </location>
</feature>
<dbReference type="InterPro" id="IPR051435">
    <property type="entry name" value="RING_finger_E3_ubiq-ligases"/>
</dbReference>
<dbReference type="SUPFAM" id="SSF57850">
    <property type="entry name" value="RING/U-box"/>
    <property type="match status" value="1"/>
</dbReference>
<evidence type="ECO:0000256" key="1">
    <source>
        <dbReference type="ARBA" id="ARBA00022723"/>
    </source>
</evidence>
<dbReference type="PANTHER" id="PTHR22791">
    <property type="entry name" value="RING-TYPE DOMAIN-CONTAINING PROTEIN"/>
    <property type="match status" value="1"/>
</dbReference>
<evidence type="ECO:0000256" key="3">
    <source>
        <dbReference type="ARBA" id="ARBA00022833"/>
    </source>
</evidence>
<dbReference type="AlphaFoldDB" id="A0A8J4YFV8"/>
<comment type="caution">
    <text evidence="6">The sequence shown here is derived from an EMBL/GenBank/DDBJ whole genome shotgun (WGS) entry which is preliminary data.</text>
</comment>
<dbReference type="Gene3D" id="3.30.40.10">
    <property type="entry name" value="Zinc/RING finger domain, C3HC4 (zinc finger)"/>
    <property type="match status" value="1"/>
</dbReference>
<name>A0A8J4YFV8_CHIOP</name>
<protein>
    <submittedName>
        <fullName evidence="6">E3 ubiquitin-protein ligase rnf152</fullName>
    </submittedName>
</protein>
<reference evidence="6" key="1">
    <citation type="submission" date="2020-07" db="EMBL/GenBank/DDBJ databases">
        <title>The High-quality genome of the commercially important snow crab, Chionoecetes opilio.</title>
        <authorList>
            <person name="Jeong J.-H."/>
            <person name="Ryu S."/>
        </authorList>
    </citation>
    <scope>NUCLEOTIDE SEQUENCE</scope>
    <source>
        <strain evidence="6">MADBK_172401_WGS</strain>
        <tissue evidence="6">Digestive gland</tissue>
    </source>
</reference>
<keyword evidence="7" id="KW-1185">Reference proteome</keyword>
<dbReference type="PANTHER" id="PTHR22791:SF6">
    <property type="entry name" value="RING-TYPE DOMAIN-CONTAINING PROTEIN"/>
    <property type="match status" value="1"/>
</dbReference>
<dbReference type="GO" id="GO:0008270">
    <property type="term" value="F:zinc ion binding"/>
    <property type="evidence" value="ECO:0007669"/>
    <property type="project" value="UniProtKB-KW"/>
</dbReference>
<dbReference type="InterPro" id="IPR001841">
    <property type="entry name" value="Znf_RING"/>
</dbReference>
<organism evidence="6 7">
    <name type="scientific">Chionoecetes opilio</name>
    <name type="common">Atlantic snow crab</name>
    <name type="synonym">Cancer opilio</name>
    <dbReference type="NCBI Taxonomy" id="41210"/>
    <lineage>
        <taxon>Eukaryota</taxon>
        <taxon>Metazoa</taxon>
        <taxon>Ecdysozoa</taxon>
        <taxon>Arthropoda</taxon>
        <taxon>Crustacea</taxon>
        <taxon>Multicrustacea</taxon>
        <taxon>Malacostraca</taxon>
        <taxon>Eumalacostraca</taxon>
        <taxon>Eucarida</taxon>
        <taxon>Decapoda</taxon>
        <taxon>Pleocyemata</taxon>
        <taxon>Brachyura</taxon>
        <taxon>Eubrachyura</taxon>
        <taxon>Majoidea</taxon>
        <taxon>Majidae</taxon>
        <taxon>Chionoecetes</taxon>
    </lineage>
</organism>
<proteinExistence type="predicted"/>
<gene>
    <name evidence="6" type="primary">rnf152</name>
    <name evidence="6" type="ORF">GWK47_043771</name>
</gene>
<accession>A0A8J4YFV8</accession>
<dbReference type="GO" id="GO:0016567">
    <property type="term" value="P:protein ubiquitination"/>
    <property type="evidence" value="ECO:0007669"/>
    <property type="project" value="TreeGrafter"/>
</dbReference>
<evidence type="ECO:0000256" key="4">
    <source>
        <dbReference type="PROSITE-ProRule" id="PRU00175"/>
    </source>
</evidence>
<dbReference type="Pfam" id="PF13639">
    <property type="entry name" value="zf-RING_2"/>
    <property type="match status" value="1"/>
</dbReference>
<dbReference type="OrthoDB" id="6366364at2759"/>
<evidence type="ECO:0000313" key="6">
    <source>
        <dbReference type="EMBL" id="KAG0722856.1"/>
    </source>
</evidence>
<evidence type="ECO:0000313" key="7">
    <source>
        <dbReference type="Proteomes" id="UP000770661"/>
    </source>
</evidence>
<keyword evidence="3" id="KW-0862">Zinc</keyword>
<dbReference type="PROSITE" id="PS50089">
    <property type="entry name" value="ZF_RING_2"/>
    <property type="match status" value="1"/>
</dbReference>
<dbReference type="InterPro" id="IPR013083">
    <property type="entry name" value="Znf_RING/FYVE/PHD"/>
</dbReference>
<sequence>MECNVCLENYNDGKRLPRTLYCGHTLCTQCLTQIMKSRPLKCPYCRASNHRGTVLCPADIPLHEELVTKLSEKGEDNEEDKADGPEGYKLSVLKLREDIRKASADGQYLWTLLAAQGGQTRHSRVSLLNNRLHLHVLQEGVPPSGPHTVSSKTGITSDLKIRIFVLLHRYRQRQILPLSESITPWAMPIRRKAS</sequence>
<keyword evidence="2 4" id="KW-0863">Zinc-finger</keyword>
<dbReference type="InterPro" id="IPR017907">
    <property type="entry name" value="Znf_RING_CS"/>
</dbReference>
<evidence type="ECO:0000259" key="5">
    <source>
        <dbReference type="PROSITE" id="PS50089"/>
    </source>
</evidence>
<dbReference type="EMBL" id="JACEEZ010009002">
    <property type="protein sequence ID" value="KAG0722856.1"/>
    <property type="molecule type" value="Genomic_DNA"/>
</dbReference>